<protein>
    <submittedName>
        <fullName evidence="2">Alginate export</fullName>
    </submittedName>
</protein>
<dbReference type="InterPro" id="IPR025388">
    <property type="entry name" value="Alginate_export_dom"/>
</dbReference>
<gene>
    <name evidence="2" type="ORF">SAMN05216302_100567</name>
</gene>
<evidence type="ECO:0000313" key="3">
    <source>
        <dbReference type="Proteomes" id="UP000199533"/>
    </source>
</evidence>
<sequence>MYLRSFIRLHIVLACKIIILASFPLQAQWSLNDALMPQGFSLQIDHRTRYEFMDNEFRANQSGQTDVIVFRTLVNGRIQLPAGFTVGAELQDSRTAADHNALLNTTIVNPTELLRAYLEFHRPDVLRGNITAQAGRMTLDVGSRRFVARNRFRNTINSFTGIDINWHGSKKLADMHLRGFWALPVVRLPDTADQLFHNNIVFDEESFDLQLWGIFAANNFAKFGRGELFIFGLHEQDTSNRLTQNRQLFTPGFRLFRTPASASIDYEFESAFQMGQSHTSPVAPRTLDHFAHFHHLTAGYTFSTAWTPRIAVLYDFASGDNNPDDGNNGRFDTLYSARRFDFGPTGIYGALARTNMHAPGMRLNLKPHNRLTASMDYRALWLASSRDAWGFTGVRDPDGRSGSFVGSQLDAQIQWQLLPGNIAIEAGYTHLFSGKFIHNAPNAGHRGDINYFYTQITINF</sequence>
<dbReference type="Gene3D" id="2.40.160.100">
    <property type="match status" value="1"/>
</dbReference>
<dbReference type="InterPro" id="IPR053728">
    <property type="entry name" value="Alginate_Permeability_Chnl"/>
</dbReference>
<dbReference type="STRING" id="52441.SAMN05216302_100567"/>
<name>A0A1I3Z3B9_9PROT</name>
<feature type="domain" description="Alginate export" evidence="1">
    <location>
        <begin position="41"/>
        <end position="442"/>
    </location>
</feature>
<dbReference type="EMBL" id="FOSP01000005">
    <property type="protein sequence ID" value="SFK38592.1"/>
    <property type="molecule type" value="Genomic_DNA"/>
</dbReference>
<dbReference type="Proteomes" id="UP000199533">
    <property type="component" value="Unassembled WGS sequence"/>
</dbReference>
<keyword evidence="3" id="KW-1185">Reference proteome</keyword>
<accession>A0A1I3Z3B9</accession>
<organism evidence="2 3">
    <name type="scientific">Nitrosomonas aestuarii</name>
    <dbReference type="NCBI Taxonomy" id="52441"/>
    <lineage>
        <taxon>Bacteria</taxon>
        <taxon>Pseudomonadati</taxon>
        <taxon>Pseudomonadota</taxon>
        <taxon>Betaproteobacteria</taxon>
        <taxon>Nitrosomonadales</taxon>
        <taxon>Nitrosomonadaceae</taxon>
        <taxon>Nitrosomonas</taxon>
    </lineage>
</organism>
<dbReference type="OrthoDB" id="9789168at2"/>
<dbReference type="AlphaFoldDB" id="A0A1I3Z3B9"/>
<dbReference type="Pfam" id="PF13372">
    <property type="entry name" value="Alginate_exp"/>
    <property type="match status" value="1"/>
</dbReference>
<evidence type="ECO:0000313" key="2">
    <source>
        <dbReference type="EMBL" id="SFK38592.1"/>
    </source>
</evidence>
<dbReference type="RefSeq" id="WP_090697594.1">
    <property type="nucleotide sequence ID" value="NZ_FOSP01000005.1"/>
</dbReference>
<evidence type="ECO:0000259" key="1">
    <source>
        <dbReference type="Pfam" id="PF13372"/>
    </source>
</evidence>
<reference evidence="3" key="1">
    <citation type="submission" date="2016-10" db="EMBL/GenBank/DDBJ databases">
        <authorList>
            <person name="Varghese N."/>
            <person name="Submissions S."/>
        </authorList>
    </citation>
    <scope>NUCLEOTIDE SEQUENCE [LARGE SCALE GENOMIC DNA]</scope>
    <source>
        <strain evidence="3">Nm69</strain>
    </source>
</reference>
<proteinExistence type="predicted"/>